<proteinExistence type="predicted"/>
<name>A0A915DR49_9BILA</name>
<organism evidence="1 2">
    <name type="scientific">Ditylenchus dipsaci</name>
    <dbReference type="NCBI Taxonomy" id="166011"/>
    <lineage>
        <taxon>Eukaryota</taxon>
        <taxon>Metazoa</taxon>
        <taxon>Ecdysozoa</taxon>
        <taxon>Nematoda</taxon>
        <taxon>Chromadorea</taxon>
        <taxon>Rhabditida</taxon>
        <taxon>Tylenchina</taxon>
        <taxon>Tylenchomorpha</taxon>
        <taxon>Sphaerularioidea</taxon>
        <taxon>Anguinidae</taxon>
        <taxon>Anguininae</taxon>
        <taxon>Ditylenchus</taxon>
    </lineage>
</organism>
<dbReference type="AlphaFoldDB" id="A0A915DR49"/>
<protein>
    <submittedName>
        <fullName evidence="2">Uncharacterized protein</fullName>
    </submittedName>
</protein>
<dbReference type="Proteomes" id="UP000887574">
    <property type="component" value="Unplaced"/>
</dbReference>
<sequence length="107" mass="12282">MDVYLDWICMAWDAIPNEMITKSFKDCGITNCHDGSEDDLIHCFKSYGSVPEGRSMLRDARADLEECRLAEEIDKAQDEENGYISDESLELDWNDELNAPNPDFHAF</sequence>
<evidence type="ECO:0000313" key="1">
    <source>
        <dbReference type="Proteomes" id="UP000887574"/>
    </source>
</evidence>
<accession>A0A915DR49</accession>
<reference evidence="2" key="1">
    <citation type="submission" date="2022-11" db="UniProtKB">
        <authorList>
            <consortium name="WormBaseParasite"/>
        </authorList>
    </citation>
    <scope>IDENTIFICATION</scope>
</reference>
<dbReference type="WBParaSite" id="jg22642">
    <property type="protein sequence ID" value="jg22642"/>
    <property type="gene ID" value="jg22642"/>
</dbReference>
<evidence type="ECO:0000313" key="2">
    <source>
        <dbReference type="WBParaSite" id="jg22642"/>
    </source>
</evidence>
<keyword evidence="1" id="KW-1185">Reference proteome</keyword>